<dbReference type="InterPro" id="IPR011010">
    <property type="entry name" value="DNA_brk_join_enz"/>
</dbReference>
<dbReference type="InterPro" id="IPR013762">
    <property type="entry name" value="Integrase-like_cat_sf"/>
</dbReference>
<dbReference type="Gene3D" id="1.10.443.10">
    <property type="entry name" value="Intergrase catalytic core"/>
    <property type="match status" value="1"/>
</dbReference>
<dbReference type="GO" id="GO:0003677">
    <property type="term" value="F:DNA binding"/>
    <property type="evidence" value="ECO:0007669"/>
    <property type="project" value="InterPro"/>
</dbReference>
<dbReference type="Proteomes" id="UP000406256">
    <property type="component" value="Unassembled WGS sequence"/>
</dbReference>
<dbReference type="GO" id="GO:0006310">
    <property type="term" value="P:DNA recombination"/>
    <property type="evidence" value="ECO:0007669"/>
    <property type="project" value="UniProtKB-KW"/>
</dbReference>
<dbReference type="AlphaFoldDB" id="A0A5E4VKY4"/>
<name>A0A5E4VKY4_9BURK</name>
<evidence type="ECO:0000313" key="3">
    <source>
        <dbReference type="EMBL" id="VVE13027.1"/>
    </source>
</evidence>
<reference evidence="3 4" key="1">
    <citation type="submission" date="2019-08" db="EMBL/GenBank/DDBJ databases">
        <authorList>
            <person name="Peeters C."/>
        </authorList>
    </citation>
    <scope>NUCLEOTIDE SEQUENCE [LARGE SCALE GENOMIC DNA]</scope>
    <source>
        <strain evidence="3 4">LMG 31108</strain>
    </source>
</reference>
<evidence type="ECO:0000256" key="1">
    <source>
        <dbReference type="ARBA" id="ARBA00023172"/>
    </source>
</evidence>
<dbReference type="GO" id="GO:0015074">
    <property type="term" value="P:DNA integration"/>
    <property type="evidence" value="ECO:0007669"/>
    <property type="project" value="InterPro"/>
</dbReference>
<accession>A0A5E4VKY4</accession>
<sequence length="921" mass="103652">MTTESVFGAPSQLPLVGGLIWTNDWSVRGESAYSFLAKLGVKNYLTARDLCRAVFGLPLASGNYSHRHPRELLHGRWMQNCPGSGPLSTHALTGVISQRNSVLSGAIANSDHLRYCAACLASGFHHPTHQIEALQRCPFHHFVLQEACAKCGAKTPRYALTPALLDTPFQCPTCGAWYAGHFRFLTETADEIRREGPDRGDQILQWISNVERIAPNWPNLNGWVCSSEDVERYRRIAVIQTLRSVEPLLLPDDATVNLRRHWVVEGKLAQTTGAQCSPPELARRDRRRAVLYKAFRRWLWGALGLNRFRFNRGHLDRLMTTEPPLGVGEEFATTSEVKAFAVWRTRFENLRDIIPGERAPKTELRLEVSRWPVEAEVTDATWLMFCALCFLADLDSVNTWTMGILRMEPKGPENPHWIALLNEIRPQIVPKLFPLPPHLTYAFTRPEHAHRGRLWISICSDSFACPDPDFCTKFISSTSMAVTRLAASQLAALDEADQTQGAICMTPTGSAISIAEPARLYELNPSATLDGSSGTYRMPMAPLIAVNNDLQAIRVWLRSYDANPQTQRAFTNAIEKLVNWAYVARGKPVSSLDKTDFFAFEAFLSNPQPTALWIRHPNQHAWRPFRQPQSPQSIRFVMDVVRTLFVWLHRVQYASVSRELQTFMTERPRASSAQTASEFERGHDSETMKPDEIEYLWRAVERNPEQCPMEHALIAKLSFYGMLSIPEIQQLRCSDVGIHKGAILLFVRRRRPGRQSVYAVPPLAAALLEWLRYSNMRPAKIEKFDLFSQKPGAALLGLSQATVRVKLRHALNVAARVAESEGDAQSAKRLPKIGTRSLKRTFAAQLTAVGADKWGLFGDVTDISNSLLKRVPERGFLSEAMVADRLASLSHLWPEEQTYSLDDLLTEFTERRTSANAPSAV</sequence>
<protein>
    <submittedName>
        <fullName evidence="3">Integrase</fullName>
    </submittedName>
</protein>
<feature type="region of interest" description="Disordered" evidence="2">
    <location>
        <begin position="667"/>
        <end position="686"/>
    </location>
</feature>
<organism evidence="3 4">
    <name type="scientific">Pandoraea anhela</name>
    <dbReference type="NCBI Taxonomy" id="2508295"/>
    <lineage>
        <taxon>Bacteria</taxon>
        <taxon>Pseudomonadati</taxon>
        <taxon>Pseudomonadota</taxon>
        <taxon>Betaproteobacteria</taxon>
        <taxon>Burkholderiales</taxon>
        <taxon>Burkholderiaceae</taxon>
        <taxon>Pandoraea</taxon>
    </lineage>
</organism>
<evidence type="ECO:0000313" key="4">
    <source>
        <dbReference type="Proteomes" id="UP000406256"/>
    </source>
</evidence>
<dbReference type="EMBL" id="CABPSB010000008">
    <property type="protein sequence ID" value="VVE13027.1"/>
    <property type="molecule type" value="Genomic_DNA"/>
</dbReference>
<keyword evidence="1" id="KW-0233">DNA recombination</keyword>
<dbReference type="SUPFAM" id="SSF56349">
    <property type="entry name" value="DNA breaking-rejoining enzymes"/>
    <property type="match status" value="1"/>
</dbReference>
<proteinExistence type="predicted"/>
<gene>
    <name evidence="3" type="ORF">PAN31108_02726</name>
</gene>
<evidence type="ECO:0000256" key="2">
    <source>
        <dbReference type="SAM" id="MobiDB-lite"/>
    </source>
</evidence>
<keyword evidence="4" id="KW-1185">Reference proteome</keyword>